<keyword evidence="1" id="KW-0812">Transmembrane</keyword>
<keyword evidence="3" id="KW-1185">Reference proteome</keyword>
<organism evidence="2 3">
    <name type="scientific">Salix koriyanagi</name>
    <dbReference type="NCBI Taxonomy" id="2511006"/>
    <lineage>
        <taxon>Eukaryota</taxon>
        <taxon>Viridiplantae</taxon>
        <taxon>Streptophyta</taxon>
        <taxon>Embryophyta</taxon>
        <taxon>Tracheophyta</taxon>
        <taxon>Spermatophyta</taxon>
        <taxon>Magnoliopsida</taxon>
        <taxon>eudicotyledons</taxon>
        <taxon>Gunneridae</taxon>
        <taxon>Pentapetalae</taxon>
        <taxon>rosids</taxon>
        <taxon>fabids</taxon>
        <taxon>Malpighiales</taxon>
        <taxon>Salicaceae</taxon>
        <taxon>Saliceae</taxon>
        <taxon>Salix</taxon>
    </lineage>
</organism>
<evidence type="ECO:0000256" key="1">
    <source>
        <dbReference type="SAM" id="Phobius"/>
    </source>
</evidence>
<dbReference type="EMBL" id="JAPFFM010000015">
    <property type="protein sequence ID" value="KAJ6710409.1"/>
    <property type="molecule type" value="Genomic_DNA"/>
</dbReference>
<name>A0A9Q0TF08_9ROSI</name>
<evidence type="ECO:0000313" key="3">
    <source>
        <dbReference type="Proteomes" id="UP001151752"/>
    </source>
</evidence>
<evidence type="ECO:0000313" key="2">
    <source>
        <dbReference type="EMBL" id="KAJ6710409.1"/>
    </source>
</evidence>
<feature type="non-terminal residue" evidence="2">
    <location>
        <position position="190"/>
    </location>
</feature>
<feature type="transmembrane region" description="Helical" evidence="1">
    <location>
        <begin position="88"/>
        <end position="113"/>
    </location>
</feature>
<accession>A0A9Q0TF08</accession>
<feature type="transmembrane region" description="Helical" evidence="1">
    <location>
        <begin position="119"/>
        <end position="143"/>
    </location>
</feature>
<protein>
    <submittedName>
        <fullName evidence="2">Uncharacterized protein</fullName>
    </submittedName>
</protein>
<reference evidence="2" key="2">
    <citation type="journal article" date="2023" name="Int. J. Mol. Sci.">
        <title>De Novo Assembly and Annotation of 11 Diverse Shrub Willow (Salix) Genomes Reveals Novel Gene Organization in Sex-Linked Regions.</title>
        <authorList>
            <person name="Hyden B."/>
            <person name="Feng K."/>
            <person name="Yates T.B."/>
            <person name="Jawdy S."/>
            <person name="Cereghino C."/>
            <person name="Smart L.B."/>
            <person name="Muchero W."/>
        </authorList>
    </citation>
    <scope>NUCLEOTIDE SEQUENCE</scope>
    <source>
        <tissue evidence="2">Shoot tip</tissue>
    </source>
</reference>
<keyword evidence="1" id="KW-1133">Transmembrane helix</keyword>
<comment type="caution">
    <text evidence="2">The sequence shown here is derived from an EMBL/GenBank/DDBJ whole genome shotgun (WGS) entry which is preliminary data.</text>
</comment>
<dbReference type="AlphaFoldDB" id="A0A9Q0TF08"/>
<keyword evidence="1" id="KW-0472">Membrane</keyword>
<sequence length="190" mass="22632">MREARMSPSIYRVSHFSNAASLTHTLMRSKAIISWQEKSLSLIYNCHHLADNTSIWILFDALGIVIRVHRRIVSSVGLDKLQNRVRWWWCRCCWIFLLLFLLLLFFFGFFFLGFLCLDFFLLGLFFLCRLLFLGFLFHGRLLLLRLRLFRWPYCDDICRPIFSQFGGYTYRINCSYHGQFLSLHVHGNGI</sequence>
<gene>
    <name evidence="2" type="ORF">OIU74_011313</name>
</gene>
<reference evidence="2" key="1">
    <citation type="submission" date="2022-11" db="EMBL/GenBank/DDBJ databases">
        <authorList>
            <person name="Hyden B.L."/>
            <person name="Feng K."/>
            <person name="Yates T."/>
            <person name="Jawdy S."/>
            <person name="Smart L.B."/>
            <person name="Muchero W."/>
        </authorList>
    </citation>
    <scope>NUCLEOTIDE SEQUENCE</scope>
    <source>
        <tissue evidence="2">Shoot tip</tissue>
    </source>
</reference>
<proteinExistence type="predicted"/>
<dbReference type="Proteomes" id="UP001151752">
    <property type="component" value="Chromosome 2"/>
</dbReference>